<accession>A0ABW5VLN7</accession>
<dbReference type="Pfam" id="PF13239">
    <property type="entry name" value="2TM"/>
    <property type="match status" value="1"/>
</dbReference>
<evidence type="ECO:0000313" key="4">
    <source>
        <dbReference type="Proteomes" id="UP001597532"/>
    </source>
</evidence>
<comment type="caution">
    <text evidence="3">The sequence shown here is derived from an EMBL/GenBank/DDBJ whole genome shotgun (WGS) entry which is preliminary data.</text>
</comment>
<keyword evidence="1" id="KW-0812">Transmembrane</keyword>
<dbReference type="InterPro" id="IPR025698">
    <property type="entry name" value="2TM_dom"/>
</dbReference>
<feature type="domain" description="2TM" evidence="2">
    <location>
        <begin position="12"/>
        <end position="91"/>
    </location>
</feature>
<proteinExistence type="predicted"/>
<name>A0ABW5VLN7_9FLAO</name>
<organism evidence="3 4">
    <name type="scientific">Arenibacter antarcticus</name>
    <dbReference type="NCBI Taxonomy" id="2040469"/>
    <lineage>
        <taxon>Bacteria</taxon>
        <taxon>Pseudomonadati</taxon>
        <taxon>Bacteroidota</taxon>
        <taxon>Flavobacteriia</taxon>
        <taxon>Flavobacteriales</taxon>
        <taxon>Flavobacteriaceae</taxon>
        <taxon>Arenibacter</taxon>
    </lineage>
</organism>
<dbReference type="EMBL" id="JBHUOK010000034">
    <property type="protein sequence ID" value="MFD2791872.1"/>
    <property type="molecule type" value="Genomic_DNA"/>
</dbReference>
<evidence type="ECO:0000313" key="3">
    <source>
        <dbReference type="EMBL" id="MFD2791872.1"/>
    </source>
</evidence>
<evidence type="ECO:0000256" key="1">
    <source>
        <dbReference type="SAM" id="Phobius"/>
    </source>
</evidence>
<evidence type="ECO:0000259" key="2">
    <source>
        <dbReference type="Pfam" id="PF13239"/>
    </source>
</evidence>
<feature type="transmembrane region" description="Helical" evidence="1">
    <location>
        <begin position="51"/>
        <end position="77"/>
    </location>
</feature>
<protein>
    <submittedName>
        <fullName evidence="3">2TM domain-containing protein</fullName>
    </submittedName>
</protein>
<keyword evidence="1" id="KW-0472">Membrane</keyword>
<gene>
    <name evidence="3" type="ORF">ACFS1K_19040</name>
</gene>
<reference evidence="4" key="1">
    <citation type="journal article" date="2019" name="Int. J. Syst. Evol. Microbiol.">
        <title>The Global Catalogue of Microorganisms (GCM) 10K type strain sequencing project: providing services to taxonomists for standard genome sequencing and annotation.</title>
        <authorList>
            <consortium name="The Broad Institute Genomics Platform"/>
            <consortium name="The Broad Institute Genome Sequencing Center for Infectious Disease"/>
            <person name="Wu L."/>
            <person name="Ma J."/>
        </authorList>
    </citation>
    <scope>NUCLEOTIDE SEQUENCE [LARGE SCALE GENOMIC DNA]</scope>
    <source>
        <strain evidence="4">KCTC 52924</strain>
    </source>
</reference>
<sequence length="100" mass="12111">MDHSEKESKYFRAKARVVEIKKFYNSLFSSLFTIALVAGINYYVNEWRSPWFLWVVFGLGISLVFKGFKIFGYNALFGKNWEQRKIKEFLEQEDQREHWK</sequence>
<keyword evidence="4" id="KW-1185">Reference proteome</keyword>
<feature type="transmembrane region" description="Helical" evidence="1">
    <location>
        <begin position="23"/>
        <end position="45"/>
    </location>
</feature>
<dbReference type="Proteomes" id="UP001597532">
    <property type="component" value="Unassembled WGS sequence"/>
</dbReference>
<dbReference type="RefSeq" id="WP_251808738.1">
    <property type="nucleotide sequence ID" value="NZ_CP166679.1"/>
</dbReference>
<keyword evidence="1" id="KW-1133">Transmembrane helix</keyword>